<evidence type="ECO:0000259" key="8">
    <source>
        <dbReference type="Pfam" id="PF15975"/>
    </source>
</evidence>
<evidence type="ECO:0000313" key="10">
    <source>
        <dbReference type="Proteomes" id="UP001328733"/>
    </source>
</evidence>
<sequence>MNFWLVFLTSLPSVSPRAVAREKQPADLLLVSDRPIPTLPAQPTFAQVGGAGDLLIFPGLLGAIIILLIVGVFVYTRVYVIAPTNEAFVRTGGIILKNKEVILNGGCVVLPGFHKLTRVPLREISIDVVRSGNQAVRTQDYLRANMRVTFYVCVTAIKEDVLNAASRLSKDGIVSEANIKDALEKRADDAIRAAAKQKSIAEIDSDKLGFAQEVFNLIQPDLKKVGLTLNNIAISEIEESDTYDENNFFDAQGVKLRTETIQRSIKQKLDVELTTHRQKKELELATKVAVEQQELSAEKQSLEIAKQKEDARLSQEKDLEALRLDRQREIELLKVQREREIQESQAQEIAKMERAKILQQKAVEEEKIQQDLAIQQSQIEAKIALEERNKQLKVTQILQQQESEIAEITRQKTIESSNLEARAEVALAEQASKIAQQEAAIAIANKEKERFTTEAERARAEATIVTAQELEKAEREKNLSLIAAEQEAQKRRVADQNVVEIDVFRRRRQAEIARQAAQLEAESIKTLADANRYKAIAEAEAQQALIAAINSRNTVTVTADLIKTIWPELVTRLPEIVQALAPQPGVLGDARIYAFPTLGDRPGQNLGEINKLLLSTSGLSLINTFLDEGKLGDLIGQIQQLLRPEANGEREVSPTVAGAIETVSNDGKASDSIDPPTFVEIDEAAPSA</sequence>
<comment type="subcellular location">
    <subcellularLocation>
        <location evidence="1">Cell membrane</location>
    </subcellularLocation>
</comment>
<proteinExistence type="inferred from homology"/>
<dbReference type="PANTHER" id="PTHR13806">
    <property type="entry name" value="FLOTILLIN-RELATED"/>
    <property type="match status" value="1"/>
</dbReference>
<dbReference type="GO" id="GO:0005886">
    <property type="term" value="C:plasma membrane"/>
    <property type="evidence" value="ECO:0007669"/>
    <property type="project" value="UniProtKB-SubCell"/>
</dbReference>
<name>A0AAW9QRP3_9CHRO</name>
<evidence type="ECO:0000256" key="3">
    <source>
        <dbReference type="ARBA" id="ARBA00022475"/>
    </source>
</evidence>
<keyword evidence="6" id="KW-0812">Transmembrane</keyword>
<dbReference type="SUPFAM" id="SSF117892">
    <property type="entry name" value="Band 7/SPFH domain"/>
    <property type="match status" value="1"/>
</dbReference>
<evidence type="ECO:0000256" key="2">
    <source>
        <dbReference type="ARBA" id="ARBA00007161"/>
    </source>
</evidence>
<keyword evidence="4 6" id="KW-0472">Membrane</keyword>
<feature type="coiled-coil region" evidence="5">
    <location>
        <begin position="418"/>
        <end position="487"/>
    </location>
</feature>
<dbReference type="InterPro" id="IPR031905">
    <property type="entry name" value="Flotillin_C"/>
</dbReference>
<evidence type="ECO:0000313" key="9">
    <source>
        <dbReference type="EMBL" id="MEG3435504.1"/>
    </source>
</evidence>
<dbReference type="Pfam" id="PF15975">
    <property type="entry name" value="Flot"/>
    <property type="match status" value="1"/>
</dbReference>
<dbReference type="CDD" id="cd03399">
    <property type="entry name" value="SPFH_flotillin"/>
    <property type="match status" value="1"/>
</dbReference>
<feature type="coiled-coil region" evidence="5">
    <location>
        <begin position="288"/>
        <end position="325"/>
    </location>
</feature>
<reference evidence="9 10" key="1">
    <citation type="submission" date="2024-01" db="EMBL/GenBank/DDBJ databases">
        <title>Genomic insights into the taxonomy and metabolism of the cyanobacterium Pannus brasiliensis CCIBt3594.</title>
        <authorList>
            <person name="Machado M."/>
            <person name="Botero N.B."/>
            <person name="Andreote A.P.D."/>
            <person name="Feitosa A.M.T."/>
            <person name="Popin R."/>
            <person name="Sivonen K."/>
            <person name="Fiore M.F."/>
        </authorList>
    </citation>
    <scope>NUCLEOTIDE SEQUENCE [LARGE SCALE GENOMIC DNA]</scope>
    <source>
        <strain evidence="9 10">CCIBt3594</strain>
    </source>
</reference>
<keyword evidence="10" id="KW-1185">Reference proteome</keyword>
<protein>
    <submittedName>
        <fullName evidence="9">SPFH domain-containing protein</fullName>
    </submittedName>
</protein>
<accession>A0AAW9QRP3</accession>
<keyword evidence="3" id="KW-1003">Cell membrane</keyword>
<gene>
    <name evidence="9" type="ORF">V0288_00080</name>
</gene>
<dbReference type="Proteomes" id="UP001328733">
    <property type="component" value="Unassembled WGS sequence"/>
</dbReference>
<dbReference type="EMBL" id="JBAFSM010000001">
    <property type="protein sequence ID" value="MEG3435504.1"/>
    <property type="molecule type" value="Genomic_DNA"/>
</dbReference>
<dbReference type="InterPro" id="IPR027705">
    <property type="entry name" value="Flotillin_fam"/>
</dbReference>
<dbReference type="AlphaFoldDB" id="A0AAW9QRP3"/>
<dbReference type="Pfam" id="PF01145">
    <property type="entry name" value="Band_7"/>
    <property type="match status" value="1"/>
</dbReference>
<evidence type="ECO:0000256" key="5">
    <source>
        <dbReference type="SAM" id="Coils"/>
    </source>
</evidence>
<feature type="domain" description="Band 7" evidence="7">
    <location>
        <begin position="81"/>
        <end position="249"/>
    </location>
</feature>
<evidence type="ECO:0000256" key="4">
    <source>
        <dbReference type="ARBA" id="ARBA00023136"/>
    </source>
</evidence>
<comment type="caution">
    <text evidence="9">The sequence shown here is derived from an EMBL/GenBank/DDBJ whole genome shotgun (WGS) entry which is preliminary data.</text>
</comment>
<feature type="domain" description="Flotillin C-terminal" evidence="8">
    <location>
        <begin position="516"/>
        <end position="600"/>
    </location>
</feature>
<dbReference type="InterPro" id="IPR036013">
    <property type="entry name" value="Band_7/SPFH_dom_sf"/>
</dbReference>
<dbReference type="Gene3D" id="3.30.479.30">
    <property type="entry name" value="Band 7 domain"/>
    <property type="match status" value="1"/>
</dbReference>
<dbReference type="PANTHER" id="PTHR13806:SF31">
    <property type="entry name" value="FLOTILLIN-LIKE PROTEIN 1-RELATED"/>
    <property type="match status" value="1"/>
</dbReference>
<comment type="similarity">
    <text evidence="2">Belongs to the band 7/mec-2 family. Flotillin subfamily.</text>
</comment>
<dbReference type="InterPro" id="IPR001107">
    <property type="entry name" value="Band_7"/>
</dbReference>
<evidence type="ECO:0000256" key="6">
    <source>
        <dbReference type="SAM" id="Phobius"/>
    </source>
</evidence>
<feature type="transmembrane region" description="Helical" evidence="6">
    <location>
        <begin position="55"/>
        <end position="75"/>
    </location>
</feature>
<keyword evidence="5" id="KW-0175">Coiled coil</keyword>
<evidence type="ECO:0000256" key="1">
    <source>
        <dbReference type="ARBA" id="ARBA00004236"/>
    </source>
</evidence>
<organism evidence="9 10">
    <name type="scientific">Pannus brasiliensis CCIBt3594</name>
    <dbReference type="NCBI Taxonomy" id="1427578"/>
    <lineage>
        <taxon>Bacteria</taxon>
        <taxon>Bacillati</taxon>
        <taxon>Cyanobacteriota</taxon>
        <taxon>Cyanophyceae</taxon>
        <taxon>Oscillatoriophycideae</taxon>
        <taxon>Chroococcales</taxon>
        <taxon>Microcystaceae</taxon>
        <taxon>Pannus</taxon>
    </lineage>
</organism>
<evidence type="ECO:0000259" key="7">
    <source>
        <dbReference type="Pfam" id="PF01145"/>
    </source>
</evidence>
<keyword evidence="6" id="KW-1133">Transmembrane helix</keyword>
<dbReference type="RefSeq" id="WP_332862955.1">
    <property type="nucleotide sequence ID" value="NZ_JBAFSM010000001.1"/>
</dbReference>